<feature type="region of interest" description="Disordered" evidence="2">
    <location>
        <begin position="1"/>
        <end position="208"/>
    </location>
</feature>
<evidence type="ECO:0000256" key="1">
    <source>
        <dbReference type="SAM" id="Coils"/>
    </source>
</evidence>
<dbReference type="InParanoid" id="G0MXA1"/>
<feature type="compositionally biased region" description="Acidic residues" evidence="2">
    <location>
        <begin position="221"/>
        <end position="230"/>
    </location>
</feature>
<dbReference type="EMBL" id="GL379818">
    <property type="protein sequence ID" value="EGT46775.1"/>
    <property type="molecule type" value="Genomic_DNA"/>
</dbReference>
<proteinExistence type="predicted"/>
<feature type="compositionally biased region" description="Basic and acidic residues" evidence="2">
    <location>
        <begin position="246"/>
        <end position="273"/>
    </location>
</feature>
<feature type="compositionally biased region" description="Basic and acidic residues" evidence="2">
    <location>
        <begin position="93"/>
        <end position="134"/>
    </location>
</feature>
<dbReference type="AlphaFoldDB" id="G0MXA1"/>
<feature type="compositionally biased region" description="Polar residues" evidence="2">
    <location>
        <begin position="161"/>
        <end position="177"/>
    </location>
</feature>
<feature type="coiled-coil region" evidence="1">
    <location>
        <begin position="469"/>
        <end position="525"/>
    </location>
</feature>
<feature type="compositionally biased region" description="Basic and acidic residues" evidence="2">
    <location>
        <begin position="74"/>
        <end position="85"/>
    </location>
</feature>
<reference evidence="4" key="1">
    <citation type="submission" date="2011-07" db="EMBL/GenBank/DDBJ databases">
        <authorList>
            <consortium name="Caenorhabditis brenneri Sequencing and Analysis Consortium"/>
            <person name="Wilson R.K."/>
        </authorList>
    </citation>
    <scope>NUCLEOTIDE SEQUENCE [LARGE SCALE GENOMIC DNA]</scope>
    <source>
        <strain evidence="4">PB2801</strain>
    </source>
</reference>
<feature type="compositionally biased region" description="Basic and acidic residues" evidence="2">
    <location>
        <begin position="343"/>
        <end position="355"/>
    </location>
</feature>
<feature type="compositionally biased region" description="Polar residues" evidence="2">
    <location>
        <begin position="402"/>
        <end position="411"/>
    </location>
</feature>
<accession>G0MXA1</accession>
<feature type="compositionally biased region" description="Basic and acidic residues" evidence="2">
    <location>
        <begin position="143"/>
        <end position="158"/>
    </location>
</feature>
<feature type="region of interest" description="Disordered" evidence="2">
    <location>
        <begin position="220"/>
        <end position="294"/>
    </location>
</feature>
<evidence type="ECO:0000313" key="4">
    <source>
        <dbReference type="Proteomes" id="UP000008068"/>
    </source>
</evidence>
<gene>
    <name evidence="3" type="ORF">CAEBREN_10087</name>
</gene>
<feature type="region of interest" description="Disordered" evidence="2">
    <location>
        <begin position="310"/>
        <end position="450"/>
    </location>
</feature>
<evidence type="ECO:0000256" key="2">
    <source>
        <dbReference type="SAM" id="MobiDB-lite"/>
    </source>
</evidence>
<sequence length="591" mass="66516">MSSFRRNSDMEYRRGRDPQYGGGDRYEEPQWAQGLGCRRNRVFERKHNRRVNGRDQGQTSDNRSRFQARGYEISPERPSSDRYQEDQSSSSRRRYEVSPERPASHRNDHRLSQRRRYEVSPRRASDDRGDRGSRESNSNSHEIPTRQKLNEDNHREGLGSRSETSNSNGHGSSIQTERQNKDKAAAPNDLQAQTRNEVDPDDGIRVGAANVSKKSIFDEIFGIEEEETEEQAAQRKKEEEEEEREREELRLRRIAEMEASEQRRLERREKEKAPCGNGKIPNPYSNGFPEYLDPNRQFRGVKVSIVAAGEKKKEDVGQGEGVVGVENLPMKDMEVAKQSNGQREADGAEKKKDDPQPDAELEPPAQGVNDSASGLQNLGEENEKDEERMMEGMFEESPLAQAGTQCLQSNPDAVEEEEEQPGTVDKEVDGSQGSMEDADQPHAAGNETSELRIRLQQSTNALLQSKIAAIDAQAAIEEAKIEAAAKELKFEKERELVERNQGIRLGMLEAEGALYEEKKKRAEEELGGLRTAARGRGRARALQPSTSTAAVTQAPEVQTPEAQAPEPSVRLARELAVVDCPVAKRRKETKE</sequence>
<keyword evidence="1" id="KW-0175">Coiled coil</keyword>
<feature type="compositionally biased region" description="Basic and acidic residues" evidence="2">
    <location>
        <begin position="1"/>
        <end position="17"/>
    </location>
</feature>
<dbReference type="Proteomes" id="UP000008068">
    <property type="component" value="Unassembled WGS sequence"/>
</dbReference>
<name>G0MXA1_CAEBE</name>
<protein>
    <submittedName>
        <fullName evidence="3">Uncharacterized protein</fullName>
    </submittedName>
</protein>
<feature type="compositionally biased region" description="Basic residues" evidence="2">
    <location>
        <begin position="38"/>
        <end position="51"/>
    </location>
</feature>
<feature type="region of interest" description="Disordered" evidence="2">
    <location>
        <begin position="528"/>
        <end position="569"/>
    </location>
</feature>
<evidence type="ECO:0000313" key="3">
    <source>
        <dbReference type="EMBL" id="EGT46775.1"/>
    </source>
</evidence>
<organism evidence="4">
    <name type="scientific">Caenorhabditis brenneri</name>
    <name type="common">Nematode worm</name>
    <dbReference type="NCBI Taxonomy" id="135651"/>
    <lineage>
        <taxon>Eukaryota</taxon>
        <taxon>Metazoa</taxon>
        <taxon>Ecdysozoa</taxon>
        <taxon>Nematoda</taxon>
        <taxon>Chromadorea</taxon>
        <taxon>Rhabditida</taxon>
        <taxon>Rhabditina</taxon>
        <taxon>Rhabditomorpha</taxon>
        <taxon>Rhabditoidea</taxon>
        <taxon>Rhabditidae</taxon>
        <taxon>Peloderinae</taxon>
        <taxon>Caenorhabditis</taxon>
    </lineage>
</organism>
<dbReference type="HOGENOM" id="CLU_461693_0_0_1"/>
<keyword evidence="4" id="KW-1185">Reference proteome</keyword>